<dbReference type="SUPFAM" id="SSF55120">
    <property type="entry name" value="Pseudouridine synthase"/>
    <property type="match status" value="1"/>
</dbReference>
<dbReference type="PANTHER" id="PTHR13767:SF2">
    <property type="entry name" value="PSEUDOURIDYLATE SYNTHASE TRUB1"/>
    <property type="match status" value="1"/>
</dbReference>
<sequence>MNGILPLWKPRGMTSHDCVVKARRMLHTKKVGHTGTLDPEVEGVLPLCIGQATKIVPYLTDTHKTYIAEVKLGTATETEDSHGEIIEEAEISDFPSKQAIENVLQLFRGEITQIPPMYSAVKVQGKKLYEYARNNEEVDRPSRRVLIYDLDLLSTDYKDSFIIKVTCSKGTYIRTLCVDIGKNLGYPSHMANLVRTSTGSISKKDTVTFEEIEKAINADKELEFLLPLSRGLSHLKFIEVEKTVKQRVLYGQKLPRPDEFPETGPAVIASDNRVLAVYQIHPDNPELIKPLRVFNE</sequence>
<dbReference type="InterPro" id="IPR032819">
    <property type="entry name" value="TruB_C"/>
</dbReference>
<comment type="caution">
    <text evidence="8">The sequence shown here is derived from an EMBL/GenBank/DDBJ whole genome shotgun (WGS) entry which is preliminary data.</text>
</comment>
<evidence type="ECO:0000256" key="4">
    <source>
        <dbReference type="ARBA" id="ARBA00023235"/>
    </source>
</evidence>
<evidence type="ECO:0000256" key="5">
    <source>
        <dbReference type="HAMAP-Rule" id="MF_01080"/>
    </source>
</evidence>
<dbReference type="Gene3D" id="3.30.2350.10">
    <property type="entry name" value="Pseudouridine synthase"/>
    <property type="match status" value="1"/>
</dbReference>
<dbReference type="PANTHER" id="PTHR13767">
    <property type="entry name" value="TRNA-PSEUDOURIDINE SYNTHASE"/>
    <property type="match status" value="1"/>
</dbReference>
<dbReference type="Pfam" id="PF01509">
    <property type="entry name" value="TruB_N"/>
    <property type="match status" value="1"/>
</dbReference>
<keyword evidence="9" id="KW-1185">Reference proteome</keyword>
<accession>A0ABV9DFK4</accession>
<comment type="similarity">
    <text evidence="2 5">Belongs to the pseudouridine synthase TruB family. Type 1 subfamily.</text>
</comment>
<evidence type="ECO:0000313" key="8">
    <source>
        <dbReference type="EMBL" id="MFC4557166.1"/>
    </source>
</evidence>
<dbReference type="EMBL" id="JBHSFU010000003">
    <property type="protein sequence ID" value="MFC4557166.1"/>
    <property type="molecule type" value="Genomic_DNA"/>
</dbReference>
<gene>
    <name evidence="5 8" type="primary">truB</name>
    <name evidence="8" type="ORF">ACFO3D_02930</name>
</gene>
<keyword evidence="3 5" id="KW-0819">tRNA processing</keyword>
<comment type="function">
    <text evidence="5">Responsible for synthesis of pseudouridine from uracil-55 in the psi GC loop of transfer RNAs.</text>
</comment>
<dbReference type="CDD" id="cd02573">
    <property type="entry name" value="PseudoU_synth_EcTruB"/>
    <property type="match status" value="1"/>
</dbReference>
<dbReference type="InterPro" id="IPR014780">
    <property type="entry name" value="tRNA_psdUridine_synth_TruB"/>
</dbReference>
<dbReference type="InterPro" id="IPR002501">
    <property type="entry name" value="PsdUridine_synth_N"/>
</dbReference>
<organism evidence="8 9">
    <name type="scientific">Virgibacillus kekensis</name>
    <dbReference type="NCBI Taxonomy" id="202261"/>
    <lineage>
        <taxon>Bacteria</taxon>
        <taxon>Bacillati</taxon>
        <taxon>Bacillota</taxon>
        <taxon>Bacilli</taxon>
        <taxon>Bacillales</taxon>
        <taxon>Bacillaceae</taxon>
        <taxon>Virgibacillus</taxon>
    </lineage>
</organism>
<protein>
    <recommendedName>
        <fullName evidence="5">tRNA pseudouridine synthase B</fullName>
        <ecNumber evidence="5">5.4.99.25</ecNumber>
    </recommendedName>
    <alternativeName>
        <fullName evidence="5">tRNA pseudouridine(55) synthase</fullName>
        <shortName evidence="5">Psi55 synthase</shortName>
    </alternativeName>
    <alternativeName>
        <fullName evidence="5">tRNA pseudouridylate synthase</fullName>
    </alternativeName>
    <alternativeName>
        <fullName evidence="5">tRNA-uridine isomerase</fullName>
    </alternativeName>
</protein>
<proteinExistence type="inferred from homology"/>
<evidence type="ECO:0000259" key="7">
    <source>
        <dbReference type="Pfam" id="PF16198"/>
    </source>
</evidence>
<reference evidence="9" key="1">
    <citation type="journal article" date="2019" name="Int. J. Syst. Evol. Microbiol.">
        <title>The Global Catalogue of Microorganisms (GCM) 10K type strain sequencing project: providing services to taxonomists for standard genome sequencing and annotation.</title>
        <authorList>
            <consortium name="The Broad Institute Genomics Platform"/>
            <consortium name="The Broad Institute Genome Sequencing Center for Infectious Disease"/>
            <person name="Wu L."/>
            <person name="Ma J."/>
        </authorList>
    </citation>
    <scope>NUCLEOTIDE SEQUENCE [LARGE SCALE GENOMIC DNA]</scope>
    <source>
        <strain evidence="9">CGMCC 4.7426</strain>
    </source>
</reference>
<evidence type="ECO:0000313" key="9">
    <source>
        <dbReference type="Proteomes" id="UP001595989"/>
    </source>
</evidence>
<feature type="active site" description="Nucleophile" evidence="5">
    <location>
        <position position="38"/>
    </location>
</feature>
<dbReference type="HAMAP" id="MF_01080">
    <property type="entry name" value="TruB_bact"/>
    <property type="match status" value="1"/>
</dbReference>
<dbReference type="Pfam" id="PF16198">
    <property type="entry name" value="TruB_C_2"/>
    <property type="match status" value="1"/>
</dbReference>
<dbReference type="EC" id="5.4.99.25" evidence="5"/>
<name>A0ABV9DFK4_9BACI</name>
<comment type="catalytic activity">
    <reaction evidence="1 5">
        <text>uridine(55) in tRNA = pseudouridine(55) in tRNA</text>
        <dbReference type="Rhea" id="RHEA:42532"/>
        <dbReference type="Rhea" id="RHEA-COMP:10101"/>
        <dbReference type="Rhea" id="RHEA-COMP:10102"/>
        <dbReference type="ChEBI" id="CHEBI:65314"/>
        <dbReference type="ChEBI" id="CHEBI:65315"/>
        <dbReference type="EC" id="5.4.99.25"/>
    </reaction>
</comment>
<evidence type="ECO:0000256" key="1">
    <source>
        <dbReference type="ARBA" id="ARBA00000385"/>
    </source>
</evidence>
<dbReference type="GO" id="GO:0160148">
    <property type="term" value="F:tRNA pseudouridine(55) synthase activity"/>
    <property type="evidence" value="ECO:0007669"/>
    <property type="project" value="UniProtKB-EC"/>
</dbReference>
<dbReference type="Proteomes" id="UP001595989">
    <property type="component" value="Unassembled WGS sequence"/>
</dbReference>
<dbReference type="InterPro" id="IPR020103">
    <property type="entry name" value="PsdUridine_synth_cat_dom_sf"/>
</dbReference>
<evidence type="ECO:0000256" key="3">
    <source>
        <dbReference type="ARBA" id="ARBA00022694"/>
    </source>
</evidence>
<evidence type="ECO:0000256" key="2">
    <source>
        <dbReference type="ARBA" id="ARBA00005642"/>
    </source>
</evidence>
<dbReference type="NCBIfam" id="TIGR00431">
    <property type="entry name" value="TruB"/>
    <property type="match status" value="1"/>
</dbReference>
<feature type="domain" description="tRNA pseudouridylate synthase B C-terminal" evidence="7">
    <location>
        <begin position="174"/>
        <end position="228"/>
    </location>
</feature>
<evidence type="ECO:0000259" key="6">
    <source>
        <dbReference type="Pfam" id="PF01509"/>
    </source>
</evidence>
<feature type="domain" description="Pseudouridine synthase II N-terminal" evidence="6">
    <location>
        <begin position="23"/>
        <end position="173"/>
    </location>
</feature>
<keyword evidence="4 5" id="KW-0413">Isomerase</keyword>